<dbReference type="SUPFAM" id="SSF55961">
    <property type="entry name" value="Bet v1-like"/>
    <property type="match status" value="1"/>
</dbReference>
<gene>
    <name evidence="1" type="ORF">P1J78_08505</name>
</gene>
<organism evidence="1 2">
    <name type="scientific">Psychromarinibacter sediminicola</name>
    <dbReference type="NCBI Taxonomy" id="3033385"/>
    <lineage>
        <taxon>Bacteria</taxon>
        <taxon>Pseudomonadati</taxon>
        <taxon>Pseudomonadota</taxon>
        <taxon>Alphaproteobacteria</taxon>
        <taxon>Rhodobacterales</taxon>
        <taxon>Paracoccaceae</taxon>
        <taxon>Psychromarinibacter</taxon>
    </lineage>
</organism>
<dbReference type="Gene3D" id="3.30.530.20">
    <property type="match status" value="1"/>
</dbReference>
<reference evidence="1" key="1">
    <citation type="submission" date="2023-03" db="EMBL/GenBank/DDBJ databases">
        <title>Multiphase analysis and comparison of six strains from genera Psychromarinibacter, Lutimaribacter, and Maritimibacter, including a novel species: Psychromarinibacter sediminicola sp. nov.</title>
        <authorList>
            <person name="Wang Y.-H."/>
            <person name="Ye M.-Q."/>
            <person name="Du Z.-J."/>
        </authorList>
    </citation>
    <scope>NUCLEOTIDE SEQUENCE</scope>
    <source>
        <strain evidence="1">C21-152</strain>
    </source>
</reference>
<evidence type="ECO:0000313" key="2">
    <source>
        <dbReference type="Proteomes" id="UP001220964"/>
    </source>
</evidence>
<dbReference type="RefSeq" id="WP_275566911.1">
    <property type="nucleotide sequence ID" value="NZ_JARGYC010000017.1"/>
</dbReference>
<dbReference type="Proteomes" id="UP001220964">
    <property type="component" value="Unassembled WGS sequence"/>
</dbReference>
<dbReference type="AlphaFoldDB" id="A0AAE3NMR4"/>
<comment type="caution">
    <text evidence="1">The sequence shown here is derived from an EMBL/GenBank/DDBJ whole genome shotgun (WGS) entry which is preliminary data.</text>
</comment>
<evidence type="ECO:0000313" key="1">
    <source>
        <dbReference type="EMBL" id="MDF0600768.1"/>
    </source>
</evidence>
<dbReference type="InterPro" id="IPR023393">
    <property type="entry name" value="START-like_dom_sf"/>
</dbReference>
<dbReference type="CDD" id="cd07812">
    <property type="entry name" value="SRPBCC"/>
    <property type="match status" value="1"/>
</dbReference>
<proteinExistence type="predicted"/>
<accession>A0AAE3NMR4</accession>
<keyword evidence="2" id="KW-1185">Reference proteome</keyword>
<name>A0AAE3NMR4_9RHOB</name>
<dbReference type="EMBL" id="JARGYC010000017">
    <property type="protein sequence ID" value="MDF0600768.1"/>
    <property type="molecule type" value="Genomic_DNA"/>
</dbReference>
<sequence>MKLSTREDIEAPIEHVWSRVTNFDGFERQALRRGAEVVRNDTMGAPGLGSEWDITYTFRGRPREIDARVATFDAPTTLRLEAQSGGLDGTVQVELVSLSPRRTRMQLSLEMAPRNLSGRLLVQSLKFARGNMEKRFKGRVYDYAQTVEASYRKAG</sequence>
<dbReference type="Pfam" id="PF10604">
    <property type="entry name" value="Polyketide_cyc2"/>
    <property type="match status" value="1"/>
</dbReference>
<protein>
    <submittedName>
        <fullName evidence="1">SRPBCC family protein</fullName>
    </submittedName>
</protein>
<dbReference type="InterPro" id="IPR019587">
    <property type="entry name" value="Polyketide_cyclase/dehydratase"/>
</dbReference>